<organism evidence="1">
    <name type="scientific">marine sediment metagenome</name>
    <dbReference type="NCBI Taxonomy" id="412755"/>
    <lineage>
        <taxon>unclassified sequences</taxon>
        <taxon>metagenomes</taxon>
        <taxon>ecological metagenomes</taxon>
    </lineage>
</organism>
<accession>X1DX48</accession>
<sequence length="117" mass="12963">MVDNDETKITAKELFQAARGGDKFSKSIVKQCIFYTKVGVGLVNNFYDCASIYFGGAMMKDSDLIIPPVIEQFKTEPILFTINNPPQLKVTKNLNDIGVMGALTLVKYKLEGNPLIL</sequence>
<dbReference type="InterPro" id="IPR000600">
    <property type="entry name" value="ROK"/>
</dbReference>
<proteinExistence type="predicted"/>
<dbReference type="SUPFAM" id="SSF53067">
    <property type="entry name" value="Actin-like ATPase domain"/>
    <property type="match status" value="1"/>
</dbReference>
<dbReference type="AlphaFoldDB" id="X1DX48"/>
<dbReference type="Gene3D" id="3.30.420.40">
    <property type="match status" value="2"/>
</dbReference>
<evidence type="ECO:0008006" key="2">
    <source>
        <dbReference type="Google" id="ProtNLM"/>
    </source>
</evidence>
<comment type="caution">
    <text evidence="1">The sequence shown here is derived from an EMBL/GenBank/DDBJ whole genome shotgun (WGS) entry which is preliminary data.</text>
</comment>
<dbReference type="EMBL" id="BARU01002228">
    <property type="protein sequence ID" value="GAH25581.1"/>
    <property type="molecule type" value="Genomic_DNA"/>
</dbReference>
<reference evidence="1" key="1">
    <citation type="journal article" date="2014" name="Front. Microbiol.">
        <title>High frequency of phylogenetically diverse reductive dehalogenase-homologous genes in deep subseafloor sedimentary metagenomes.</title>
        <authorList>
            <person name="Kawai M."/>
            <person name="Futagami T."/>
            <person name="Toyoda A."/>
            <person name="Takaki Y."/>
            <person name="Nishi S."/>
            <person name="Hori S."/>
            <person name="Arai W."/>
            <person name="Tsubouchi T."/>
            <person name="Morono Y."/>
            <person name="Uchiyama I."/>
            <person name="Ito T."/>
            <person name="Fujiyama A."/>
            <person name="Inagaki F."/>
            <person name="Takami H."/>
        </authorList>
    </citation>
    <scope>NUCLEOTIDE SEQUENCE</scope>
    <source>
        <strain evidence="1">Expedition CK06-06</strain>
    </source>
</reference>
<dbReference type="Pfam" id="PF00480">
    <property type="entry name" value="ROK"/>
    <property type="match status" value="1"/>
</dbReference>
<protein>
    <recommendedName>
        <fullName evidence="2">ROK family protein</fullName>
    </recommendedName>
</protein>
<dbReference type="InterPro" id="IPR043129">
    <property type="entry name" value="ATPase_NBD"/>
</dbReference>
<evidence type="ECO:0000313" key="1">
    <source>
        <dbReference type="EMBL" id="GAH25581.1"/>
    </source>
</evidence>
<name>X1DX48_9ZZZZ</name>
<gene>
    <name evidence="1" type="ORF">S03H2_05359</name>
</gene>